<name>A0A0A9GEM5_ARUDO</name>
<protein>
    <submittedName>
        <fullName evidence="2">Uncharacterized protein</fullName>
    </submittedName>
</protein>
<evidence type="ECO:0000313" key="2">
    <source>
        <dbReference type="EMBL" id="JAE21006.1"/>
    </source>
</evidence>
<sequence>MVDGHPPQKAAWWRSPNSSEEEGLLASHGFDCPARLPAPCSCPASV</sequence>
<dbReference type="EMBL" id="GBRH01176890">
    <property type="protein sequence ID" value="JAE21006.1"/>
    <property type="molecule type" value="Transcribed_RNA"/>
</dbReference>
<proteinExistence type="predicted"/>
<evidence type="ECO:0000256" key="1">
    <source>
        <dbReference type="SAM" id="MobiDB-lite"/>
    </source>
</evidence>
<dbReference type="AlphaFoldDB" id="A0A0A9GEM5"/>
<reference evidence="2" key="2">
    <citation type="journal article" date="2015" name="Data Brief">
        <title>Shoot transcriptome of the giant reed, Arundo donax.</title>
        <authorList>
            <person name="Barrero R.A."/>
            <person name="Guerrero F.D."/>
            <person name="Moolhuijzen P."/>
            <person name="Goolsby J.A."/>
            <person name="Tidwell J."/>
            <person name="Bellgard S.E."/>
            <person name="Bellgard M.I."/>
        </authorList>
    </citation>
    <scope>NUCLEOTIDE SEQUENCE</scope>
    <source>
        <tissue evidence="2">Shoot tissue taken approximately 20 cm above the soil surface</tissue>
    </source>
</reference>
<accession>A0A0A9GEM5</accession>
<reference evidence="2" key="1">
    <citation type="submission" date="2014-09" db="EMBL/GenBank/DDBJ databases">
        <authorList>
            <person name="Magalhaes I.L.F."/>
            <person name="Oliveira U."/>
            <person name="Santos F.R."/>
            <person name="Vidigal T.H.D.A."/>
            <person name="Brescovit A.D."/>
            <person name="Santos A.J."/>
        </authorList>
    </citation>
    <scope>NUCLEOTIDE SEQUENCE</scope>
    <source>
        <tissue evidence="2">Shoot tissue taken approximately 20 cm above the soil surface</tissue>
    </source>
</reference>
<organism evidence="2">
    <name type="scientific">Arundo donax</name>
    <name type="common">Giant reed</name>
    <name type="synonym">Donax arundinaceus</name>
    <dbReference type="NCBI Taxonomy" id="35708"/>
    <lineage>
        <taxon>Eukaryota</taxon>
        <taxon>Viridiplantae</taxon>
        <taxon>Streptophyta</taxon>
        <taxon>Embryophyta</taxon>
        <taxon>Tracheophyta</taxon>
        <taxon>Spermatophyta</taxon>
        <taxon>Magnoliopsida</taxon>
        <taxon>Liliopsida</taxon>
        <taxon>Poales</taxon>
        <taxon>Poaceae</taxon>
        <taxon>PACMAD clade</taxon>
        <taxon>Arundinoideae</taxon>
        <taxon>Arundineae</taxon>
        <taxon>Arundo</taxon>
    </lineage>
</organism>
<feature type="region of interest" description="Disordered" evidence="1">
    <location>
        <begin position="1"/>
        <end position="24"/>
    </location>
</feature>